<evidence type="ECO:0000259" key="1">
    <source>
        <dbReference type="Pfam" id="PF22659"/>
    </source>
</evidence>
<dbReference type="EMBL" id="JBHSBC010000012">
    <property type="protein sequence ID" value="MFC3981070.1"/>
    <property type="molecule type" value="Genomic_DNA"/>
</dbReference>
<dbReference type="Pfam" id="PF22659">
    <property type="entry name" value="YycE-like_C"/>
    <property type="match status" value="1"/>
</dbReference>
<sequence>MTIDASIRIRVARPFLDLAAPVDQALLDRLLSAGGVRVPAHNPYWDAHGATLTDPDGCRLVLSTRSWSPGTVSQR</sequence>
<dbReference type="Gene3D" id="3.10.180.10">
    <property type="entry name" value="2,3-Dihydroxybiphenyl 1,2-Dioxygenase, domain 1"/>
    <property type="match status" value="1"/>
</dbReference>
<dbReference type="RefSeq" id="WP_386189934.1">
    <property type="nucleotide sequence ID" value="NZ_JBHSBC010000012.1"/>
</dbReference>
<name>A0ABV8F0T8_9ACTN</name>
<dbReference type="SUPFAM" id="SSF54593">
    <property type="entry name" value="Glyoxalase/Bleomycin resistance protein/Dihydroxybiphenyl dioxygenase"/>
    <property type="match status" value="1"/>
</dbReference>
<keyword evidence="3" id="KW-1185">Reference proteome</keyword>
<reference evidence="3" key="1">
    <citation type="journal article" date="2019" name="Int. J. Syst. Evol. Microbiol.">
        <title>The Global Catalogue of Microorganisms (GCM) 10K type strain sequencing project: providing services to taxonomists for standard genome sequencing and annotation.</title>
        <authorList>
            <consortium name="The Broad Institute Genomics Platform"/>
            <consortium name="The Broad Institute Genome Sequencing Center for Infectious Disease"/>
            <person name="Wu L."/>
            <person name="Ma J."/>
        </authorList>
    </citation>
    <scope>NUCLEOTIDE SEQUENCE [LARGE SCALE GENOMIC DNA]</scope>
    <source>
        <strain evidence="3">TBRC 7912</strain>
    </source>
</reference>
<comment type="caution">
    <text evidence="2">The sequence shown here is derived from an EMBL/GenBank/DDBJ whole genome shotgun (WGS) entry which is preliminary data.</text>
</comment>
<evidence type="ECO:0000313" key="3">
    <source>
        <dbReference type="Proteomes" id="UP001595698"/>
    </source>
</evidence>
<feature type="domain" description="YycE-like C-terminal" evidence="1">
    <location>
        <begin position="24"/>
        <end position="62"/>
    </location>
</feature>
<organism evidence="2 3">
    <name type="scientific">Streptosporangium jomthongense</name>
    <dbReference type="NCBI Taxonomy" id="1193683"/>
    <lineage>
        <taxon>Bacteria</taxon>
        <taxon>Bacillati</taxon>
        <taxon>Actinomycetota</taxon>
        <taxon>Actinomycetes</taxon>
        <taxon>Streptosporangiales</taxon>
        <taxon>Streptosporangiaceae</taxon>
        <taxon>Streptosporangium</taxon>
    </lineage>
</organism>
<proteinExistence type="predicted"/>
<dbReference type="InterPro" id="IPR058997">
    <property type="entry name" value="YycE-like_C"/>
</dbReference>
<accession>A0ABV8F0T8</accession>
<gene>
    <name evidence="2" type="ORF">ACFOYY_13115</name>
</gene>
<dbReference type="InterPro" id="IPR029068">
    <property type="entry name" value="Glyas_Bleomycin-R_OHBP_Dase"/>
</dbReference>
<protein>
    <recommendedName>
        <fullName evidence="1">YycE-like C-terminal domain-containing protein</fullName>
    </recommendedName>
</protein>
<evidence type="ECO:0000313" key="2">
    <source>
        <dbReference type="EMBL" id="MFC3981070.1"/>
    </source>
</evidence>
<dbReference type="Proteomes" id="UP001595698">
    <property type="component" value="Unassembled WGS sequence"/>
</dbReference>